<proteinExistence type="predicted"/>
<keyword evidence="2" id="KW-1185">Reference proteome</keyword>
<comment type="caution">
    <text evidence="1">The sequence shown here is derived from an EMBL/GenBank/DDBJ whole genome shotgun (WGS) entry which is preliminary data.</text>
</comment>
<dbReference type="EMBL" id="QEKW01000019">
    <property type="protein sequence ID" value="PVZ03945.1"/>
    <property type="molecule type" value="Genomic_DNA"/>
</dbReference>
<gene>
    <name evidence="1" type="ORF">C8D89_11954</name>
</gene>
<accession>A0A2U1EVJ2</accession>
<organism evidence="1 2">
    <name type="scientific">Actinomycetospora cinnamomea</name>
    <dbReference type="NCBI Taxonomy" id="663609"/>
    <lineage>
        <taxon>Bacteria</taxon>
        <taxon>Bacillati</taxon>
        <taxon>Actinomycetota</taxon>
        <taxon>Actinomycetes</taxon>
        <taxon>Pseudonocardiales</taxon>
        <taxon>Pseudonocardiaceae</taxon>
        <taxon>Actinomycetospora</taxon>
    </lineage>
</organism>
<reference evidence="1 2" key="1">
    <citation type="submission" date="2018-04" db="EMBL/GenBank/DDBJ databases">
        <title>Genomic Encyclopedia of Type Strains, Phase IV (KMG-IV): sequencing the most valuable type-strain genomes for metagenomic binning, comparative biology and taxonomic classification.</title>
        <authorList>
            <person name="Goeker M."/>
        </authorList>
    </citation>
    <scope>NUCLEOTIDE SEQUENCE [LARGE SCALE GENOMIC DNA]</scope>
    <source>
        <strain evidence="1 2">DSM 45771</strain>
    </source>
</reference>
<dbReference type="AlphaFoldDB" id="A0A2U1EVJ2"/>
<protein>
    <submittedName>
        <fullName evidence="1">Uncharacterized protein</fullName>
    </submittedName>
</protein>
<name>A0A2U1EVJ2_9PSEU</name>
<sequence>MDLDEDEFMARRERLLVDYEEWARSAAPSVEPGWADTALDWKFHYGDGDLTTWTTADLEEFALGWCPRKLSIPAGDAEPFLTSVGTFFLFLAARGLLGSRSSGPQQLLSWCQRHVRRFAREMADPANFGMAKSLFAGVGGLEGEARDADDVAALMEQVQGLSPEEVGAILAGSGEAPRVGPVRMPSDDERAASAAAAPVLVQLRSLHGYCAAPGRTLTQKGNLRVADARELVGLLETGDLANSPPERSVRSAEDLPVLSWLVEVALKARVVRRNKGRLVAVAAWERLEAVESLDRIVDAALDVGLGGPRYDIGAFGQVSSLVDGGWRQVLFGLLDAETAGVPVEIDEAVEDVLEIAGNALRGGHHLLQMLGEGRVRRQFERLEQLGVLTQEGVEIETDDIGLPEPTGGQARLTPAGIAVTARLLEEDGVVVSTRSDPATADAEEIVALAEQIAPEAWVEDATAWAAARGERAAAELGEALADGGREALTVLAVAVHLETVLGDRAEVAVRQMLGGRWDGVAVNWLAERGDTELVDRDPQRGLAGIADVLGVLLDTEGPEAVVAGIDHGEPPHAVIETLDRLWRLEHVRTGELLEVVGRHHPDKAVAKHARKVLAKHRSRAGSRG</sequence>
<dbReference type="Proteomes" id="UP000245639">
    <property type="component" value="Unassembled WGS sequence"/>
</dbReference>
<evidence type="ECO:0000313" key="2">
    <source>
        <dbReference type="Proteomes" id="UP000245639"/>
    </source>
</evidence>
<evidence type="ECO:0000313" key="1">
    <source>
        <dbReference type="EMBL" id="PVZ03945.1"/>
    </source>
</evidence>